<dbReference type="GO" id="GO:0005886">
    <property type="term" value="C:plasma membrane"/>
    <property type="evidence" value="ECO:0007669"/>
    <property type="project" value="UniProtKB-SubCell"/>
</dbReference>
<keyword evidence="5 6" id="KW-0472">Membrane</keyword>
<keyword evidence="3 6" id="KW-0812">Transmembrane</keyword>
<feature type="transmembrane region" description="Helical" evidence="6">
    <location>
        <begin position="157"/>
        <end position="174"/>
    </location>
</feature>
<comment type="subcellular location">
    <subcellularLocation>
        <location evidence="1">Cell membrane</location>
        <topology evidence="1">Multi-pass membrane protein</topology>
    </subcellularLocation>
</comment>
<evidence type="ECO:0000313" key="8">
    <source>
        <dbReference type="EMBL" id="SFC62255.1"/>
    </source>
</evidence>
<feature type="domain" description="EamA" evidence="7">
    <location>
        <begin position="155"/>
        <end position="295"/>
    </location>
</feature>
<feature type="transmembrane region" description="Helical" evidence="6">
    <location>
        <begin position="223"/>
        <end position="244"/>
    </location>
</feature>
<dbReference type="RefSeq" id="WP_091983487.1">
    <property type="nucleotide sequence ID" value="NZ_FOLO01000013.1"/>
</dbReference>
<dbReference type="OrthoDB" id="9804865at2"/>
<feature type="transmembrane region" description="Helical" evidence="6">
    <location>
        <begin position="256"/>
        <end position="275"/>
    </location>
</feature>
<feature type="transmembrane region" description="Helical" evidence="6">
    <location>
        <begin position="281"/>
        <end position="299"/>
    </location>
</feature>
<gene>
    <name evidence="8" type="ORF">SAMN02745724_02134</name>
</gene>
<sequence>MMIRTPIMAFWALVLVNLIWGIGFVVVDDAINVMPVNTFNAFRFGLATLALLPLWFLMKKPNKEETDYKTSQLIKAGFGLGLLLFLGFSLQTQGLLYTTVSNTGFITGMCVPLVPIIGFFIFKIKVGKEVWLSVITATVGLYFLTMGDKLEFNQGDILVAVSAVCYATHISMMARFGGRFAVVPLSIVQLGAVACYSAIASLYEFSMGINVNYPPLLVQLTDSGVLLAILYSALLASAFAYWAQTSSQRLIEPHKIALIFALEPIFAHIAAYLILDEHLGIKGWIGASLIILGMLYSELGGRRKAKIQALDQMAAPIDK</sequence>
<feature type="transmembrane region" description="Helical" evidence="6">
    <location>
        <begin position="181"/>
        <end position="203"/>
    </location>
</feature>
<dbReference type="AlphaFoldDB" id="A0A1I1KNU8"/>
<dbReference type="InterPro" id="IPR000620">
    <property type="entry name" value="EamA_dom"/>
</dbReference>
<dbReference type="SUPFAM" id="SSF103481">
    <property type="entry name" value="Multidrug resistance efflux transporter EmrE"/>
    <property type="match status" value="2"/>
</dbReference>
<reference evidence="8 9" key="1">
    <citation type="submission" date="2016-10" db="EMBL/GenBank/DDBJ databases">
        <authorList>
            <person name="de Groot N.N."/>
        </authorList>
    </citation>
    <scope>NUCLEOTIDE SEQUENCE [LARGE SCALE GENOMIC DNA]</scope>
    <source>
        <strain evidence="8 9">DSM 6059</strain>
    </source>
</reference>
<feature type="transmembrane region" description="Helical" evidence="6">
    <location>
        <begin position="39"/>
        <end position="57"/>
    </location>
</feature>
<feature type="transmembrane region" description="Helical" evidence="6">
    <location>
        <begin position="129"/>
        <end position="145"/>
    </location>
</feature>
<evidence type="ECO:0000256" key="1">
    <source>
        <dbReference type="ARBA" id="ARBA00004651"/>
    </source>
</evidence>
<dbReference type="EMBL" id="FOLO01000013">
    <property type="protein sequence ID" value="SFC62255.1"/>
    <property type="molecule type" value="Genomic_DNA"/>
</dbReference>
<protein>
    <submittedName>
        <fullName evidence="8">Permease of the drug/metabolite transporter (DMT) superfamily</fullName>
    </submittedName>
</protein>
<accession>A0A1I1KNU8</accession>
<keyword evidence="2" id="KW-1003">Cell membrane</keyword>
<evidence type="ECO:0000256" key="4">
    <source>
        <dbReference type="ARBA" id="ARBA00022989"/>
    </source>
</evidence>
<evidence type="ECO:0000256" key="6">
    <source>
        <dbReference type="SAM" id="Phobius"/>
    </source>
</evidence>
<evidence type="ECO:0000256" key="3">
    <source>
        <dbReference type="ARBA" id="ARBA00022692"/>
    </source>
</evidence>
<dbReference type="STRING" id="1123010.SAMN02745724_02134"/>
<keyword evidence="4 6" id="KW-1133">Transmembrane helix</keyword>
<name>A0A1I1KNU8_9GAMM</name>
<evidence type="ECO:0000259" key="7">
    <source>
        <dbReference type="Pfam" id="PF00892"/>
    </source>
</evidence>
<evidence type="ECO:0000256" key="5">
    <source>
        <dbReference type="ARBA" id="ARBA00023136"/>
    </source>
</evidence>
<feature type="domain" description="EamA" evidence="7">
    <location>
        <begin position="11"/>
        <end position="145"/>
    </location>
</feature>
<dbReference type="PANTHER" id="PTHR42920:SF5">
    <property type="entry name" value="EAMA DOMAIN-CONTAINING PROTEIN"/>
    <property type="match status" value="1"/>
</dbReference>
<dbReference type="Pfam" id="PF00892">
    <property type="entry name" value="EamA"/>
    <property type="match status" value="2"/>
</dbReference>
<organism evidence="8 9">
    <name type="scientific">Pseudoalteromonas denitrificans DSM 6059</name>
    <dbReference type="NCBI Taxonomy" id="1123010"/>
    <lineage>
        <taxon>Bacteria</taxon>
        <taxon>Pseudomonadati</taxon>
        <taxon>Pseudomonadota</taxon>
        <taxon>Gammaproteobacteria</taxon>
        <taxon>Alteromonadales</taxon>
        <taxon>Pseudoalteromonadaceae</taxon>
        <taxon>Pseudoalteromonas</taxon>
    </lineage>
</organism>
<evidence type="ECO:0000256" key="2">
    <source>
        <dbReference type="ARBA" id="ARBA00022475"/>
    </source>
</evidence>
<feature type="transmembrane region" description="Helical" evidence="6">
    <location>
        <begin position="78"/>
        <end position="97"/>
    </location>
</feature>
<feature type="transmembrane region" description="Helical" evidence="6">
    <location>
        <begin position="7"/>
        <end position="27"/>
    </location>
</feature>
<dbReference type="Proteomes" id="UP000198862">
    <property type="component" value="Unassembled WGS sequence"/>
</dbReference>
<evidence type="ECO:0000313" key="9">
    <source>
        <dbReference type="Proteomes" id="UP000198862"/>
    </source>
</evidence>
<dbReference type="InterPro" id="IPR037185">
    <property type="entry name" value="EmrE-like"/>
</dbReference>
<dbReference type="InterPro" id="IPR051258">
    <property type="entry name" value="Diverse_Substrate_Transporter"/>
</dbReference>
<keyword evidence="9" id="KW-1185">Reference proteome</keyword>
<proteinExistence type="predicted"/>
<dbReference type="PANTHER" id="PTHR42920">
    <property type="entry name" value="OS03G0707200 PROTEIN-RELATED"/>
    <property type="match status" value="1"/>
</dbReference>
<feature type="transmembrane region" description="Helical" evidence="6">
    <location>
        <begin position="103"/>
        <end position="122"/>
    </location>
</feature>